<reference evidence="1" key="1">
    <citation type="submission" date="2019-06" db="EMBL/GenBank/DDBJ databases">
        <authorList>
            <person name="Zheng W."/>
        </authorList>
    </citation>
    <scope>NUCLEOTIDE SEQUENCE</scope>
    <source>
        <strain evidence="1">QDHG01</strain>
    </source>
</reference>
<evidence type="ECO:0000313" key="1">
    <source>
        <dbReference type="EMBL" id="TNV74767.1"/>
    </source>
</evidence>
<protein>
    <submittedName>
        <fullName evidence="1">Uncharacterized protein</fullName>
    </submittedName>
</protein>
<gene>
    <name evidence="1" type="ORF">FGO68_gene17815</name>
</gene>
<evidence type="ECO:0000313" key="2">
    <source>
        <dbReference type="Proteomes" id="UP000785679"/>
    </source>
</evidence>
<keyword evidence="2" id="KW-1185">Reference proteome</keyword>
<dbReference type="EMBL" id="RRYP01016654">
    <property type="protein sequence ID" value="TNV74767.1"/>
    <property type="molecule type" value="Genomic_DNA"/>
</dbReference>
<dbReference type="AlphaFoldDB" id="A0A8J8NG92"/>
<organism evidence="1 2">
    <name type="scientific">Halteria grandinella</name>
    <dbReference type="NCBI Taxonomy" id="5974"/>
    <lineage>
        <taxon>Eukaryota</taxon>
        <taxon>Sar</taxon>
        <taxon>Alveolata</taxon>
        <taxon>Ciliophora</taxon>
        <taxon>Intramacronucleata</taxon>
        <taxon>Spirotrichea</taxon>
        <taxon>Stichotrichia</taxon>
        <taxon>Sporadotrichida</taxon>
        <taxon>Halteriidae</taxon>
        <taxon>Halteria</taxon>
    </lineage>
</organism>
<comment type="caution">
    <text evidence="1">The sequence shown here is derived from an EMBL/GenBank/DDBJ whole genome shotgun (WGS) entry which is preliminary data.</text>
</comment>
<proteinExistence type="predicted"/>
<dbReference type="Proteomes" id="UP000785679">
    <property type="component" value="Unassembled WGS sequence"/>
</dbReference>
<name>A0A8J8NG92_HALGN</name>
<sequence length="84" mass="10182">MLKKMKMSLLLLSYHKIQKYFYLILQNKKQKQQQMNIILRLLKMAITKYASQIMNKHPNQYNLILISSDKKRIIPQKVCVILFR</sequence>
<accession>A0A8J8NG92</accession>